<proteinExistence type="predicted"/>
<feature type="region of interest" description="Disordered" evidence="2">
    <location>
        <begin position="1"/>
        <end position="32"/>
    </location>
</feature>
<dbReference type="Proteomes" id="UP000017559">
    <property type="component" value="Unassembled WGS sequence"/>
</dbReference>
<sequence length="279" mass="31692">MSPQHRPFPISCSSSDKHFSNDDDSTSARSAGYSRNKYDTVNIGSYNTTNNGCHIGDMYYIQRHESDVIETKLINLLREYTALKAAYNSGSREPHPEIYPDIRVDVLNRIRDWITKPNLEKDDNIFILHGPIGVSKSAIAQAISTEYGNYKKLAASFFFWRNDHDRNNLRTFVPTLAYQIAQCKPLAPLLKKHIAQAVEDDALLRNLKIQFRELVVNPCLQVPSSKWADLPRLMVVDGVSMNARKKRMPSVSCPSSGKQSLPIPHSHFYPFGMSYTPRC</sequence>
<dbReference type="SUPFAM" id="SSF52540">
    <property type="entry name" value="P-loop containing nucleoside triphosphate hydrolases"/>
    <property type="match status" value="1"/>
</dbReference>
<keyword evidence="5" id="KW-1185">Reference proteome</keyword>
<accession>V2WNI3</accession>
<protein>
    <submittedName>
        <fullName evidence="4">Nwd2</fullName>
    </submittedName>
</protein>
<name>V2WNI3_MONRO</name>
<dbReference type="InterPro" id="IPR027417">
    <property type="entry name" value="P-loop_NTPase"/>
</dbReference>
<reference evidence="4 5" key="1">
    <citation type="journal article" date="2014" name="BMC Genomics">
        <title>Genome and secretome analysis of the hemibiotrophic fungal pathogen, Moniliophthora roreri, which causes frosty pod rot disease of cacao: mechanisms of the biotrophic and necrotrophic phases.</title>
        <authorList>
            <person name="Meinhardt L.W."/>
            <person name="Costa G.G.L."/>
            <person name="Thomazella D.P.T."/>
            <person name="Teixeira P.J.P.L."/>
            <person name="Carazzolle M.F."/>
            <person name="Schuster S.C."/>
            <person name="Carlson J.E."/>
            <person name="Guiltinan M.J."/>
            <person name="Mieczkowski P."/>
            <person name="Farmer A."/>
            <person name="Ramaraj T."/>
            <person name="Crozier J."/>
            <person name="Davis R.E."/>
            <person name="Shao J."/>
            <person name="Melnick R.L."/>
            <person name="Pereira G.A.G."/>
            <person name="Bailey B.A."/>
        </authorList>
    </citation>
    <scope>NUCLEOTIDE SEQUENCE [LARGE SCALE GENOMIC DNA]</scope>
    <source>
        <strain evidence="4 5">MCA 2997</strain>
    </source>
</reference>
<dbReference type="EMBL" id="AWSO01002254">
    <property type="protein sequence ID" value="ESK81765.1"/>
    <property type="molecule type" value="Genomic_DNA"/>
</dbReference>
<evidence type="ECO:0000256" key="2">
    <source>
        <dbReference type="SAM" id="MobiDB-lite"/>
    </source>
</evidence>
<dbReference type="AlphaFoldDB" id="V2WNI3"/>
<dbReference type="InterPro" id="IPR056884">
    <property type="entry name" value="NPHP3-like_N"/>
</dbReference>
<evidence type="ECO:0000256" key="1">
    <source>
        <dbReference type="ARBA" id="ARBA00022737"/>
    </source>
</evidence>
<dbReference type="HOGENOM" id="CLU_997791_0_0_1"/>
<gene>
    <name evidence="4" type="ORF">Moror_16729</name>
</gene>
<evidence type="ECO:0000313" key="4">
    <source>
        <dbReference type="EMBL" id="ESK81765.1"/>
    </source>
</evidence>
<evidence type="ECO:0000259" key="3">
    <source>
        <dbReference type="Pfam" id="PF24883"/>
    </source>
</evidence>
<comment type="caution">
    <text evidence="4">The sequence shown here is derived from an EMBL/GenBank/DDBJ whole genome shotgun (WGS) entry which is preliminary data.</text>
</comment>
<feature type="domain" description="Nephrocystin 3-like N-terminal" evidence="3">
    <location>
        <begin position="110"/>
        <end position="238"/>
    </location>
</feature>
<evidence type="ECO:0000313" key="5">
    <source>
        <dbReference type="Proteomes" id="UP000017559"/>
    </source>
</evidence>
<dbReference type="Pfam" id="PF24883">
    <property type="entry name" value="NPHP3_N"/>
    <property type="match status" value="1"/>
</dbReference>
<dbReference type="KEGG" id="mrr:Moror_16729"/>
<keyword evidence="1" id="KW-0677">Repeat</keyword>
<organism evidence="4 5">
    <name type="scientific">Moniliophthora roreri (strain MCA 2997)</name>
    <name type="common">Cocoa frosty pod rot fungus</name>
    <name type="synonym">Crinipellis roreri</name>
    <dbReference type="NCBI Taxonomy" id="1381753"/>
    <lineage>
        <taxon>Eukaryota</taxon>
        <taxon>Fungi</taxon>
        <taxon>Dikarya</taxon>
        <taxon>Basidiomycota</taxon>
        <taxon>Agaricomycotina</taxon>
        <taxon>Agaricomycetes</taxon>
        <taxon>Agaricomycetidae</taxon>
        <taxon>Agaricales</taxon>
        <taxon>Marasmiineae</taxon>
        <taxon>Marasmiaceae</taxon>
        <taxon>Moniliophthora</taxon>
    </lineage>
</organism>
<dbReference type="OrthoDB" id="5106486at2759"/>